<evidence type="ECO:0000313" key="2">
    <source>
        <dbReference type="EMBL" id="RAR75335.1"/>
    </source>
</evidence>
<organism evidence="2 3">
    <name type="scientific">Flavobacterium aciduliphilum</name>
    <dbReference type="NCBI Taxonomy" id="1101402"/>
    <lineage>
        <taxon>Bacteria</taxon>
        <taxon>Pseudomonadati</taxon>
        <taxon>Bacteroidota</taxon>
        <taxon>Flavobacteriia</taxon>
        <taxon>Flavobacteriales</taxon>
        <taxon>Flavobacteriaceae</taxon>
        <taxon>Flavobacterium</taxon>
    </lineage>
</organism>
<evidence type="ECO:0000256" key="1">
    <source>
        <dbReference type="SAM" id="Phobius"/>
    </source>
</evidence>
<name>A0A328YRB2_9FLAO</name>
<feature type="transmembrane region" description="Helical" evidence="1">
    <location>
        <begin position="371"/>
        <end position="392"/>
    </location>
</feature>
<protein>
    <submittedName>
        <fullName evidence="2">Uncharacterized protein</fullName>
    </submittedName>
</protein>
<dbReference type="AlphaFoldDB" id="A0A328YRB2"/>
<gene>
    <name evidence="2" type="ORF">CLV55_10130</name>
</gene>
<feature type="transmembrane region" description="Helical" evidence="1">
    <location>
        <begin position="12"/>
        <end position="30"/>
    </location>
</feature>
<dbReference type="RefSeq" id="WP_112111720.1">
    <property type="nucleotide sequence ID" value="NZ_QLSZ01000001.1"/>
</dbReference>
<feature type="transmembrane region" description="Helical" evidence="1">
    <location>
        <begin position="93"/>
        <end position="109"/>
    </location>
</feature>
<reference evidence="2 3" key="1">
    <citation type="submission" date="2018-06" db="EMBL/GenBank/DDBJ databases">
        <title>Genomic Encyclopedia of Archaeal and Bacterial Type Strains, Phase II (KMG-II): from individual species to whole genera.</title>
        <authorList>
            <person name="Goeker M."/>
        </authorList>
    </citation>
    <scope>NUCLEOTIDE SEQUENCE [LARGE SCALE GENOMIC DNA]</scope>
    <source>
        <strain evidence="2 3">DSM 25663</strain>
    </source>
</reference>
<keyword evidence="3" id="KW-1185">Reference proteome</keyword>
<feature type="transmembrane region" description="Helical" evidence="1">
    <location>
        <begin position="399"/>
        <end position="420"/>
    </location>
</feature>
<proteinExistence type="predicted"/>
<feature type="transmembrane region" description="Helical" evidence="1">
    <location>
        <begin position="188"/>
        <end position="208"/>
    </location>
</feature>
<sequence length="425" mass="49143">MKIKINRIYFNALFVVITCFLVLWKGVVYAPDSEGYLSMSIYRSLGYPSFILFHKALFGSRYVYFVLLSQLLLNLGAIFYLKNKVQQILNLPFWKAFLFMLLLAIPLFYEIHVANGLLSEALAYPLYLIVLAHLFDFLVTKNRKKVILSAILLLLLIQVRGQFMFLVVVLFLAVFVSEMSFKLLKKQIGILVFIILIPFISVGIDICFHKIVHHKAVTTPWTGIQIATLPFFIANQKDYLEFPSTEQQDYFRFIYGRLEQKNLLLNQFSDDSTTKMDYYFSHYVQIANGTLNNDGESFFKNNHVLQEDLVVVNDKMTSSMTMPLVKAHFFKWVSLYFENICKGLGTAKNVLLILFLCVFSFFRLLSKPIPALKIIFIGTLLVLGNAALVALAEPTISRYLFYNNWVLLSIVLLLFDFSFYKKEDE</sequence>
<dbReference type="EMBL" id="QLSZ01000001">
    <property type="protein sequence ID" value="RAR75335.1"/>
    <property type="molecule type" value="Genomic_DNA"/>
</dbReference>
<accession>A0A328YRB2</accession>
<dbReference type="Proteomes" id="UP000248840">
    <property type="component" value="Unassembled WGS sequence"/>
</dbReference>
<keyword evidence="1" id="KW-0472">Membrane</keyword>
<evidence type="ECO:0000313" key="3">
    <source>
        <dbReference type="Proteomes" id="UP000248840"/>
    </source>
</evidence>
<feature type="transmembrane region" description="Helical" evidence="1">
    <location>
        <begin position="349"/>
        <end position="365"/>
    </location>
</feature>
<dbReference type="OrthoDB" id="1410880at2"/>
<keyword evidence="1" id="KW-1133">Transmembrane helix</keyword>
<feature type="transmembrane region" description="Helical" evidence="1">
    <location>
        <begin position="121"/>
        <end position="139"/>
    </location>
</feature>
<feature type="transmembrane region" description="Helical" evidence="1">
    <location>
        <begin position="151"/>
        <end position="176"/>
    </location>
</feature>
<keyword evidence="1" id="KW-0812">Transmembrane</keyword>
<comment type="caution">
    <text evidence="2">The sequence shown here is derived from an EMBL/GenBank/DDBJ whole genome shotgun (WGS) entry which is preliminary data.</text>
</comment>
<feature type="transmembrane region" description="Helical" evidence="1">
    <location>
        <begin position="62"/>
        <end position="81"/>
    </location>
</feature>